<dbReference type="InterPro" id="IPR002937">
    <property type="entry name" value="Amino_oxidase"/>
</dbReference>
<reference evidence="13 14" key="1">
    <citation type="submission" date="2018-10" db="EMBL/GenBank/DDBJ databases">
        <title>Complete genome sequence of Malassezia restricta CBS 7877.</title>
        <authorList>
            <person name="Morand S.C."/>
            <person name="Bertignac M."/>
            <person name="Iltis A."/>
            <person name="Kolder I."/>
            <person name="Pirovano W."/>
            <person name="Jourdain R."/>
            <person name="Clavaud C."/>
        </authorList>
    </citation>
    <scope>NUCLEOTIDE SEQUENCE [LARGE SCALE GENOMIC DNA]</scope>
    <source>
        <strain evidence="13 14">CBS 7877</strain>
    </source>
</reference>
<evidence type="ECO:0000256" key="11">
    <source>
        <dbReference type="RuleBase" id="RU367069"/>
    </source>
</evidence>
<organism evidence="13 14">
    <name type="scientific">Malassezia restricta (strain ATCC 96810 / NBRC 103918 / CBS 7877)</name>
    <name type="common">Seborrheic dermatitis infection agent</name>
    <dbReference type="NCBI Taxonomy" id="425264"/>
    <lineage>
        <taxon>Eukaryota</taxon>
        <taxon>Fungi</taxon>
        <taxon>Dikarya</taxon>
        <taxon>Basidiomycota</taxon>
        <taxon>Ustilaginomycotina</taxon>
        <taxon>Malasseziomycetes</taxon>
        <taxon>Malasseziales</taxon>
        <taxon>Malasseziaceae</taxon>
        <taxon>Malassezia</taxon>
    </lineage>
</organism>
<keyword evidence="5 11" id="KW-0285">Flavoprotein</keyword>
<dbReference type="UniPathway" id="UPA00251">
    <property type="reaction ID" value="UER00324"/>
</dbReference>
<evidence type="ECO:0000313" key="13">
    <source>
        <dbReference type="EMBL" id="AYO42331.1"/>
    </source>
</evidence>
<comment type="subcellular location">
    <subcellularLocation>
        <location evidence="11">Mitochondrion inner membrane</location>
    </subcellularLocation>
</comment>
<dbReference type="STRING" id="425264.A0A3G2S2N4"/>
<evidence type="ECO:0000256" key="9">
    <source>
        <dbReference type="ARBA" id="ARBA00023244"/>
    </source>
</evidence>
<proteinExistence type="inferred from homology"/>
<keyword evidence="8 11" id="KW-0350">Heme biosynthesis</keyword>
<keyword evidence="9 11" id="KW-0627">Porphyrin biosynthesis</keyword>
<dbReference type="SUPFAM" id="SSF51905">
    <property type="entry name" value="FAD/NAD(P)-binding domain"/>
    <property type="match status" value="1"/>
</dbReference>
<comment type="similarity">
    <text evidence="3 11">Belongs to the protoporphyrinogen/coproporphyrinogen oxidase family. Protoporphyrinogen oxidase subfamily.</text>
</comment>
<evidence type="ECO:0000256" key="5">
    <source>
        <dbReference type="ARBA" id="ARBA00022630"/>
    </source>
</evidence>
<sequence>MVLVPRSSASAQNRFLYHDGQLLRLPSSFWSAIQATVRQPTLRRIFAEVRNEWRIPRSEHLGTAAGDESVHAFFNRRFGPCLADTMASALMHGIYAGDSRELSIKAVMPSLVLTEQMHGSLLRALLPRFLNSRYKASTYENSDQARKEAVESRLDPGLVQKLRSTSIYSFPQGLAELTRALEAELLAMPHVSIWKGDACKRIVPGQRIEIETNHSKLYADRVVATVPSSHLAPLLPDLPHLAYNPSAHLAIVDIVLGVADILPIHGFGYLVPRNATNNSDEILGVIFDSDAVPNQSQRLTKLTVMMGGPYWRHRSSFPNEDDVKERALRALHSQLGLSLLTLTSHLENIYARVMTDTIPQYLVGHPQRMAELKAAIKMHPQWRNRLSLLGYSYGGVGVNDCIANAMDTCDAICNYEQNKSPLSDTSGLQPALFPG</sequence>
<evidence type="ECO:0000256" key="10">
    <source>
        <dbReference type="ARBA" id="ARBA00047554"/>
    </source>
</evidence>
<dbReference type="VEuPathDB" id="FungiDB:DNF11_1381"/>
<keyword evidence="14" id="KW-1185">Reference proteome</keyword>
<feature type="domain" description="Amine oxidase" evidence="12">
    <location>
        <begin position="11"/>
        <end position="412"/>
    </location>
</feature>
<evidence type="ECO:0000256" key="6">
    <source>
        <dbReference type="ARBA" id="ARBA00022827"/>
    </source>
</evidence>
<evidence type="ECO:0000259" key="12">
    <source>
        <dbReference type="Pfam" id="PF01593"/>
    </source>
</evidence>
<name>A0A3G2S2N4_MALR7</name>
<evidence type="ECO:0000256" key="2">
    <source>
        <dbReference type="ARBA" id="ARBA00005073"/>
    </source>
</evidence>
<keyword evidence="7 11" id="KW-0560">Oxidoreductase</keyword>
<evidence type="ECO:0000256" key="3">
    <source>
        <dbReference type="ARBA" id="ARBA00010551"/>
    </source>
</evidence>
<dbReference type="Gene3D" id="3.50.50.60">
    <property type="entry name" value="FAD/NAD(P)-binding domain"/>
    <property type="match status" value="1"/>
</dbReference>
<dbReference type="PANTHER" id="PTHR42923">
    <property type="entry name" value="PROTOPORPHYRINOGEN OXIDASE"/>
    <property type="match status" value="1"/>
</dbReference>
<dbReference type="AlphaFoldDB" id="A0A3G2S2N4"/>
<dbReference type="InterPro" id="IPR036188">
    <property type="entry name" value="FAD/NAD-bd_sf"/>
</dbReference>
<evidence type="ECO:0000256" key="1">
    <source>
        <dbReference type="ARBA" id="ARBA00002600"/>
    </source>
</evidence>
<dbReference type="OrthoDB" id="438553at2759"/>
<evidence type="ECO:0000256" key="7">
    <source>
        <dbReference type="ARBA" id="ARBA00023002"/>
    </source>
</evidence>
<dbReference type="NCBIfam" id="TIGR00562">
    <property type="entry name" value="proto_IX_ox"/>
    <property type="match status" value="1"/>
</dbReference>
<dbReference type="GO" id="GO:0006782">
    <property type="term" value="P:protoporphyrinogen IX biosynthetic process"/>
    <property type="evidence" value="ECO:0007669"/>
    <property type="project" value="UniProtKB-UniRule"/>
</dbReference>
<keyword evidence="6 11" id="KW-0274">FAD</keyword>
<accession>A0A3G2S2N4</accession>
<comment type="catalytic activity">
    <reaction evidence="10 11">
        <text>protoporphyrinogen IX + 3 O2 = protoporphyrin IX + 3 H2O2</text>
        <dbReference type="Rhea" id="RHEA:25576"/>
        <dbReference type="ChEBI" id="CHEBI:15379"/>
        <dbReference type="ChEBI" id="CHEBI:16240"/>
        <dbReference type="ChEBI" id="CHEBI:57306"/>
        <dbReference type="ChEBI" id="CHEBI:57307"/>
        <dbReference type="EC" id="1.3.3.4"/>
    </reaction>
</comment>
<comment type="cofactor">
    <cofactor evidence="11">
        <name>FAD</name>
        <dbReference type="ChEBI" id="CHEBI:57692"/>
    </cofactor>
    <text evidence="11">Binds 1 FAD per subunit.</text>
</comment>
<dbReference type="SUPFAM" id="SSF54373">
    <property type="entry name" value="FAD-linked reductases, C-terminal domain"/>
    <property type="match status" value="1"/>
</dbReference>
<dbReference type="PANTHER" id="PTHR42923:SF3">
    <property type="entry name" value="PROTOPORPHYRINOGEN OXIDASE"/>
    <property type="match status" value="1"/>
</dbReference>
<dbReference type="GO" id="GO:0005743">
    <property type="term" value="C:mitochondrial inner membrane"/>
    <property type="evidence" value="ECO:0007669"/>
    <property type="project" value="UniProtKB-SubCell"/>
</dbReference>
<dbReference type="Pfam" id="PF01593">
    <property type="entry name" value="Amino_oxidase"/>
    <property type="match status" value="1"/>
</dbReference>
<gene>
    <name evidence="13" type="primary">hem14</name>
    <name evidence="13" type="ORF">DNF11_1381</name>
</gene>
<dbReference type="GO" id="GO:0004729">
    <property type="term" value="F:oxygen-dependent protoporphyrinogen oxidase activity"/>
    <property type="evidence" value="ECO:0007669"/>
    <property type="project" value="UniProtKB-UniRule"/>
</dbReference>
<comment type="pathway">
    <text evidence="2 11">Porphyrin-containing compound metabolism; protoporphyrin-IX biosynthesis; protoporphyrin-IX from protoporphyrinogen-IX: step 1/1.</text>
</comment>
<evidence type="ECO:0000256" key="8">
    <source>
        <dbReference type="ARBA" id="ARBA00023133"/>
    </source>
</evidence>
<comment type="function">
    <text evidence="1 11">Catalyzes the 6-electron oxidation of protoporphyrinogen-IX to form protoporphyrin-IX.</text>
</comment>
<dbReference type="Proteomes" id="UP000269793">
    <property type="component" value="Chromosome II"/>
</dbReference>
<evidence type="ECO:0000256" key="4">
    <source>
        <dbReference type="ARBA" id="ARBA00012867"/>
    </source>
</evidence>
<dbReference type="EC" id="1.3.3.4" evidence="4 11"/>
<dbReference type="InterPro" id="IPR004572">
    <property type="entry name" value="Protoporphyrinogen_oxidase"/>
</dbReference>
<dbReference type="EMBL" id="CP033149">
    <property type="protein sequence ID" value="AYO42331.1"/>
    <property type="molecule type" value="Genomic_DNA"/>
</dbReference>
<dbReference type="InterPro" id="IPR050464">
    <property type="entry name" value="Zeta_carotene_desat/Oxidored"/>
</dbReference>
<evidence type="ECO:0000313" key="14">
    <source>
        <dbReference type="Proteomes" id="UP000269793"/>
    </source>
</evidence>
<protein>
    <recommendedName>
        <fullName evidence="4 11">Protoporphyrinogen oxidase</fullName>
        <ecNumber evidence="4 11">1.3.3.4</ecNumber>
    </recommendedName>
</protein>